<accession>A0A918CEH3</accession>
<dbReference type="Gene3D" id="1.10.357.10">
    <property type="entry name" value="Tetracycline Repressor, domain 2"/>
    <property type="match status" value="1"/>
</dbReference>
<dbReference type="EMBL" id="BMQL01000024">
    <property type="protein sequence ID" value="GGR20086.1"/>
    <property type="molecule type" value="Genomic_DNA"/>
</dbReference>
<keyword evidence="1 2" id="KW-0238">DNA-binding</keyword>
<comment type="caution">
    <text evidence="5">The sequence shown here is derived from an EMBL/GenBank/DDBJ whole genome shotgun (WGS) entry which is preliminary data.</text>
</comment>
<reference evidence="5" key="1">
    <citation type="journal article" date="2014" name="Int. J. Syst. Evol. Microbiol.">
        <title>Complete genome sequence of Corynebacterium casei LMG S-19264T (=DSM 44701T), isolated from a smear-ripened cheese.</title>
        <authorList>
            <consortium name="US DOE Joint Genome Institute (JGI-PGF)"/>
            <person name="Walter F."/>
            <person name="Albersmeier A."/>
            <person name="Kalinowski J."/>
            <person name="Ruckert C."/>
        </authorList>
    </citation>
    <scope>NUCLEOTIDE SEQUENCE</scope>
    <source>
        <strain evidence="5">JCM 31311</strain>
    </source>
</reference>
<reference evidence="5" key="2">
    <citation type="submission" date="2020-09" db="EMBL/GenBank/DDBJ databases">
        <authorList>
            <person name="Sun Q."/>
            <person name="Ohkuma M."/>
        </authorList>
    </citation>
    <scope>NUCLEOTIDE SEQUENCE</scope>
    <source>
        <strain evidence="5">JCM 31311</strain>
    </source>
</reference>
<proteinExistence type="predicted"/>
<evidence type="ECO:0000256" key="3">
    <source>
        <dbReference type="SAM" id="MobiDB-lite"/>
    </source>
</evidence>
<evidence type="ECO:0000256" key="1">
    <source>
        <dbReference type="ARBA" id="ARBA00023125"/>
    </source>
</evidence>
<dbReference type="InterPro" id="IPR001647">
    <property type="entry name" value="HTH_TetR"/>
</dbReference>
<name>A0A918CEH3_9DEIO</name>
<dbReference type="AlphaFoldDB" id="A0A918CEH3"/>
<protein>
    <recommendedName>
        <fullName evidence="4">HTH tetR-type domain-containing protein</fullName>
    </recommendedName>
</protein>
<feature type="domain" description="HTH tetR-type" evidence="4">
    <location>
        <begin position="10"/>
        <end position="70"/>
    </location>
</feature>
<dbReference type="PROSITE" id="PS50977">
    <property type="entry name" value="HTH_TETR_2"/>
    <property type="match status" value="1"/>
</dbReference>
<feature type="region of interest" description="Disordered" evidence="3">
    <location>
        <begin position="121"/>
        <end position="155"/>
    </location>
</feature>
<dbReference type="InterPro" id="IPR009057">
    <property type="entry name" value="Homeodomain-like_sf"/>
</dbReference>
<dbReference type="InterPro" id="IPR041583">
    <property type="entry name" value="TetR_C_31"/>
</dbReference>
<organism evidence="5 6">
    <name type="scientific">Deinococcus ruber</name>
    <dbReference type="NCBI Taxonomy" id="1848197"/>
    <lineage>
        <taxon>Bacteria</taxon>
        <taxon>Thermotogati</taxon>
        <taxon>Deinococcota</taxon>
        <taxon>Deinococci</taxon>
        <taxon>Deinococcales</taxon>
        <taxon>Deinococcaceae</taxon>
        <taxon>Deinococcus</taxon>
    </lineage>
</organism>
<evidence type="ECO:0000313" key="5">
    <source>
        <dbReference type="EMBL" id="GGR20086.1"/>
    </source>
</evidence>
<gene>
    <name evidence="5" type="ORF">GCM10008957_35630</name>
</gene>
<evidence type="ECO:0000256" key="2">
    <source>
        <dbReference type="PROSITE-ProRule" id="PRU00335"/>
    </source>
</evidence>
<evidence type="ECO:0000313" key="6">
    <source>
        <dbReference type="Proteomes" id="UP000603865"/>
    </source>
</evidence>
<keyword evidence="6" id="KW-1185">Reference proteome</keyword>
<dbReference type="SUPFAM" id="SSF46689">
    <property type="entry name" value="Homeodomain-like"/>
    <property type="match status" value="1"/>
</dbReference>
<sequence>MAQKETVLRGEQRTAIADAAIALLAELGTGRLTHRAIDAALKLPNGSTSYYFRTQEALLTAAAQRLAELDEQSIEAFLAQLRSEQTLTEVVTAWLDYVAKNRLIARFELYLEAIRRPELQTDRSQSEVRGPGRAGVEHLQHCPASAGGADGDVPD</sequence>
<dbReference type="Pfam" id="PF17940">
    <property type="entry name" value="TetR_C_31"/>
    <property type="match status" value="1"/>
</dbReference>
<evidence type="ECO:0000259" key="4">
    <source>
        <dbReference type="PROSITE" id="PS50977"/>
    </source>
</evidence>
<dbReference type="GO" id="GO:0003677">
    <property type="term" value="F:DNA binding"/>
    <property type="evidence" value="ECO:0007669"/>
    <property type="project" value="UniProtKB-UniRule"/>
</dbReference>
<dbReference type="Proteomes" id="UP000603865">
    <property type="component" value="Unassembled WGS sequence"/>
</dbReference>
<feature type="DNA-binding region" description="H-T-H motif" evidence="2">
    <location>
        <begin position="33"/>
        <end position="52"/>
    </location>
</feature>
<dbReference type="RefSeq" id="WP_189091855.1">
    <property type="nucleotide sequence ID" value="NZ_BMQL01000024.1"/>
</dbReference>